<dbReference type="EMBL" id="QZEZ01000005">
    <property type="protein sequence ID" value="RJK95286.1"/>
    <property type="molecule type" value="Genomic_DNA"/>
</dbReference>
<name>A0A3A3ZIG0_9ACTN</name>
<comment type="subcellular location">
    <subcellularLocation>
        <location evidence="1">Cell membrane</location>
        <topology evidence="1">Lipid-anchor</topology>
    </subcellularLocation>
</comment>
<sequence length="370" mass="37349">MKNTIRLAALVSAVAIAAAGCGDAPEEEGSGSGSGSTSTSTGAATGGAGGGGGADFTGCMVSDSGGIDDRSFNASAWAGLQKAETDLGIAPKFVESRTDADYGPNINSLVADDCGIIVTVGFLMGDATSEAATANPEERFAIVDSAPETPIENVKPLSFNTAEAAFLGGYLAAGMSESGTVATFGGAQIPPVTIFMDGFVDGVAYYNEQKGTDVQVLGWDKAAQNGSFTGDFEDQNKGRQLAQNFISQGADVILPVAGPVGLGAAAAAEASGSTRLVWVDSDGTETAPQYAELFLSSVLKRVDNAVEAATADALEGDFTNEAYVGTLENEGVGLAPLAEDVPEELAAEIEEVRQGIIDGTIAIESDSSPA</sequence>
<proteinExistence type="inferred from homology"/>
<keyword evidence="4 8" id="KW-0732">Signal</keyword>
<accession>A0A3A3ZIG0</accession>
<keyword evidence="6" id="KW-0449">Lipoprotein</keyword>
<evidence type="ECO:0000313" key="10">
    <source>
        <dbReference type="EMBL" id="RJK95286.1"/>
    </source>
</evidence>
<evidence type="ECO:0000256" key="2">
    <source>
        <dbReference type="ARBA" id="ARBA00008610"/>
    </source>
</evidence>
<dbReference type="PANTHER" id="PTHR34296:SF2">
    <property type="entry name" value="ABC TRANSPORTER GUANOSINE-BINDING PROTEIN NUPN"/>
    <property type="match status" value="1"/>
</dbReference>
<feature type="domain" description="ABC transporter substrate-binding protein PnrA-like" evidence="9">
    <location>
        <begin position="59"/>
        <end position="365"/>
    </location>
</feature>
<dbReference type="AlphaFoldDB" id="A0A3A3ZIG0"/>
<keyword evidence="11" id="KW-1185">Reference proteome</keyword>
<organism evidence="10 11">
    <name type="scientific">Vallicoccus soli</name>
    <dbReference type="NCBI Taxonomy" id="2339232"/>
    <lineage>
        <taxon>Bacteria</taxon>
        <taxon>Bacillati</taxon>
        <taxon>Actinomycetota</taxon>
        <taxon>Actinomycetes</taxon>
        <taxon>Motilibacterales</taxon>
        <taxon>Vallicoccaceae</taxon>
        <taxon>Vallicoccus</taxon>
    </lineage>
</organism>
<evidence type="ECO:0000256" key="5">
    <source>
        <dbReference type="ARBA" id="ARBA00023136"/>
    </source>
</evidence>
<dbReference type="Gene3D" id="3.40.50.2300">
    <property type="match status" value="2"/>
</dbReference>
<comment type="caution">
    <text evidence="10">The sequence shown here is derived from an EMBL/GenBank/DDBJ whole genome shotgun (WGS) entry which is preliminary data.</text>
</comment>
<dbReference type="CDD" id="cd06354">
    <property type="entry name" value="PBP1_PrnA-like"/>
    <property type="match status" value="1"/>
</dbReference>
<dbReference type="OrthoDB" id="9784230at2"/>
<gene>
    <name evidence="10" type="ORF">D5H78_11485</name>
</gene>
<dbReference type="PRINTS" id="PR01733">
    <property type="entry name" value="LIPPROTEIN48"/>
</dbReference>
<evidence type="ECO:0000259" key="9">
    <source>
        <dbReference type="Pfam" id="PF02608"/>
    </source>
</evidence>
<protein>
    <submittedName>
        <fullName evidence="10">BMP family ABC transporter substrate-binding protein</fullName>
    </submittedName>
</protein>
<dbReference type="SUPFAM" id="SSF53822">
    <property type="entry name" value="Periplasmic binding protein-like I"/>
    <property type="match status" value="1"/>
</dbReference>
<evidence type="ECO:0000256" key="6">
    <source>
        <dbReference type="ARBA" id="ARBA00023288"/>
    </source>
</evidence>
<reference evidence="10 11" key="1">
    <citation type="submission" date="2018-09" db="EMBL/GenBank/DDBJ databases">
        <title>YIM 75000 draft genome.</title>
        <authorList>
            <person name="Tang S."/>
            <person name="Feng Y."/>
        </authorList>
    </citation>
    <scope>NUCLEOTIDE SEQUENCE [LARGE SCALE GENOMIC DNA]</scope>
    <source>
        <strain evidence="10 11">YIM 75000</strain>
    </source>
</reference>
<dbReference type="GO" id="GO:0005886">
    <property type="term" value="C:plasma membrane"/>
    <property type="evidence" value="ECO:0007669"/>
    <property type="project" value="UniProtKB-SubCell"/>
</dbReference>
<evidence type="ECO:0000256" key="1">
    <source>
        <dbReference type="ARBA" id="ARBA00004193"/>
    </source>
</evidence>
<dbReference type="InterPro" id="IPR003760">
    <property type="entry name" value="PnrA-like"/>
</dbReference>
<keyword evidence="5" id="KW-0472">Membrane</keyword>
<evidence type="ECO:0000256" key="3">
    <source>
        <dbReference type="ARBA" id="ARBA00022475"/>
    </source>
</evidence>
<feature type="region of interest" description="Disordered" evidence="7">
    <location>
        <begin position="22"/>
        <end position="49"/>
    </location>
</feature>
<feature type="signal peptide" evidence="8">
    <location>
        <begin position="1"/>
        <end position="17"/>
    </location>
</feature>
<dbReference type="InterPro" id="IPR008107">
    <property type="entry name" value="Mycoplasma_p48"/>
</dbReference>
<evidence type="ECO:0000256" key="8">
    <source>
        <dbReference type="SAM" id="SignalP"/>
    </source>
</evidence>
<dbReference type="InterPro" id="IPR028082">
    <property type="entry name" value="Peripla_BP_I"/>
</dbReference>
<dbReference type="RefSeq" id="WP_119950633.1">
    <property type="nucleotide sequence ID" value="NZ_QZEZ01000005.1"/>
</dbReference>
<evidence type="ECO:0000256" key="7">
    <source>
        <dbReference type="SAM" id="MobiDB-lite"/>
    </source>
</evidence>
<dbReference type="InterPro" id="IPR050957">
    <property type="entry name" value="BMP_lipoprotein"/>
</dbReference>
<comment type="similarity">
    <text evidence="2">Belongs to the BMP lipoprotein family.</text>
</comment>
<dbReference type="PROSITE" id="PS51257">
    <property type="entry name" value="PROKAR_LIPOPROTEIN"/>
    <property type="match status" value="1"/>
</dbReference>
<evidence type="ECO:0000313" key="11">
    <source>
        <dbReference type="Proteomes" id="UP000265614"/>
    </source>
</evidence>
<dbReference type="PANTHER" id="PTHR34296">
    <property type="entry name" value="TRANSCRIPTIONAL ACTIVATOR PROTEIN MED"/>
    <property type="match status" value="1"/>
</dbReference>
<evidence type="ECO:0000256" key="4">
    <source>
        <dbReference type="ARBA" id="ARBA00022729"/>
    </source>
</evidence>
<dbReference type="Proteomes" id="UP000265614">
    <property type="component" value="Unassembled WGS sequence"/>
</dbReference>
<keyword evidence="3" id="KW-1003">Cell membrane</keyword>
<dbReference type="Pfam" id="PF02608">
    <property type="entry name" value="Bmp"/>
    <property type="match status" value="1"/>
</dbReference>
<feature type="chain" id="PRO_5038808545" evidence="8">
    <location>
        <begin position="18"/>
        <end position="370"/>
    </location>
</feature>